<dbReference type="RefSeq" id="WP_091507240.1">
    <property type="nucleotide sequence ID" value="NZ_FOLE01000001.1"/>
</dbReference>
<dbReference type="STRING" id="927664.SAMN05421780_101664"/>
<gene>
    <name evidence="1" type="ORF">SAMN05421780_101664</name>
</gene>
<evidence type="ECO:0000313" key="2">
    <source>
        <dbReference type="Proteomes" id="UP000199514"/>
    </source>
</evidence>
<dbReference type="OrthoDB" id="953239at2"/>
<dbReference type="AlphaFoldDB" id="A0A1I1E8B4"/>
<dbReference type="Proteomes" id="UP000199514">
    <property type="component" value="Unassembled WGS sequence"/>
</dbReference>
<protein>
    <submittedName>
        <fullName evidence="1">Uncharacterized protein</fullName>
    </submittedName>
</protein>
<dbReference type="EMBL" id="FOLE01000001">
    <property type="protein sequence ID" value="SFB82872.1"/>
    <property type="molecule type" value="Genomic_DNA"/>
</dbReference>
<sequence>MKKDIEFPAVKGVSVAIVRKPSEEDNQVYEWSVYLLNNNDFALTNVLIASKGYGTNAEGEQQRTSTLRHFIEEIAANDYALIEPIDPSVFHLCNEYWVTYYVGNFGKQIYDKKFLFLPDSIVETNLQFIPQLEFEGILHV</sequence>
<proteinExistence type="predicted"/>
<name>A0A1I1E8B4_9BACT</name>
<evidence type="ECO:0000313" key="1">
    <source>
        <dbReference type="EMBL" id="SFB82872.1"/>
    </source>
</evidence>
<keyword evidence="2" id="KW-1185">Reference proteome</keyword>
<organism evidence="1 2">
    <name type="scientific">Flexibacter flexilis DSM 6793</name>
    <dbReference type="NCBI Taxonomy" id="927664"/>
    <lineage>
        <taxon>Bacteria</taxon>
        <taxon>Pseudomonadati</taxon>
        <taxon>Bacteroidota</taxon>
        <taxon>Cytophagia</taxon>
        <taxon>Cytophagales</taxon>
        <taxon>Flexibacteraceae</taxon>
        <taxon>Flexibacter</taxon>
    </lineage>
</organism>
<accession>A0A1I1E8B4</accession>
<reference evidence="1 2" key="1">
    <citation type="submission" date="2016-10" db="EMBL/GenBank/DDBJ databases">
        <authorList>
            <person name="de Groot N.N."/>
        </authorList>
    </citation>
    <scope>NUCLEOTIDE SEQUENCE [LARGE SCALE GENOMIC DNA]</scope>
    <source>
        <strain evidence="1 2">DSM 6793</strain>
    </source>
</reference>